<dbReference type="AlphaFoldDB" id="A0A9X0WBA4"/>
<feature type="compositionally biased region" description="Low complexity" evidence="6">
    <location>
        <begin position="1"/>
        <end position="16"/>
    </location>
</feature>
<feature type="compositionally biased region" description="Acidic residues" evidence="6">
    <location>
        <begin position="194"/>
        <end position="203"/>
    </location>
</feature>
<organism evidence="7 8">
    <name type="scientific">Lamprobacter modestohalophilus</name>
    <dbReference type="NCBI Taxonomy" id="1064514"/>
    <lineage>
        <taxon>Bacteria</taxon>
        <taxon>Pseudomonadati</taxon>
        <taxon>Pseudomonadota</taxon>
        <taxon>Gammaproteobacteria</taxon>
        <taxon>Chromatiales</taxon>
        <taxon>Chromatiaceae</taxon>
        <taxon>Lamprobacter</taxon>
    </lineage>
</organism>
<reference evidence="7 8" key="1">
    <citation type="journal article" date="2020" name="Microorganisms">
        <title>Osmotic Adaptation and Compatible Solute Biosynthesis of Phototrophic Bacteria as Revealed from Genome Analyses.</title>
        <authorList>
            <person name="Imhoff J.F."/>
            <person name="Rahn T."/>
            <person name="Kunzel S."/>
            <person name="Keller A."/>
            <person name="Neulinger S.C."/>
        </authorList>
    </citation>
    <scope>NUCLEOTIDE SEQUENCE [LARGE SCALE GENOMIC DNA]</scope>
    <source>
        <strain evidence="7 8">DSM 25653</strain>
    </source>
</reference>
<proteinExistence type="predicted"/>
<dbReference type="Proteomes" id="UP001138768">
    <property type="component" value="Unassembled WGS sequence"/>
</dbReference>
<keyword evidence="3" id="KW-0479">Metal-binding</keyword>
<keyword evidence="4" id="KW-0862">Zinc</keyword>
<evidence type="ECO:0000256" key="2">
    <source>
        <dbReference type="ARBA" id="ARBA00022475"/>
    </source>
</evidence>
<protein>
    <submittedName>
        <fullName evidence="7">Uncharacterized protein</fullName>
    </submittedName>
</protein>
<gene>
    <name evidence="7" type="ORF">CKO42_19195</name>
</gene>
<feature type="compositionally biased region" description="Basic and acidic residues" evidence="6">
    <location>
        <begin position="171"/>
        <end position="193"/>
    </location>
</feature>
<keyword evidence="8" id="KW-1185">Reference proteome</keyword>
<keyword evidence="5" id="KW-0472">Membrane</keyword>
<accession>A0A9X0WBA4</accession>
<dbReference type="GO" id="GO:0046872">
    <property type="term" value="F:metal ion binding"/>
    <property type="evidence" value="ECO:0007669"/>
    <property type="project" value="UniProtKB-KW"/>
</dbReference>
<evidence type="ECO:0000256" key="1">
    <source>
        <dbReference type="ARBA" id="ARBA00022448"/>
    </source>
</evidence>
<dbReference type="Pfam" id="PF10070">
    <property type="entry name" value="DabA"/>
    <property type="match status" value="1"/>
</dbReference>
<evidence type="ECO:0000313" key="7">
    <source>
        <dbReference type="EMBL" id="MBK1620517.1"/>
    </source>
</evidence>
<dbReference type="EMBL" id="NRRY01000041">
    <property type="protein sequence ID" value="MBK1620517.1"/>
    <property type="molecule type" value="Genomic_DNA"/>
</dbReference>
<name>A0A9X0WBA4_9GAMM</name>
<feature type="compositionally biased region" description="Low complexity" evidence="6">
    <location>
        <begin position="58"/>
        <end position="72"/>
    </location>
</feature>
<evidence type="ECO:0000256" key="4">
    <source>
        <dbReference type="ARBA" id="ARBA00022833"/>
    </source>
</evidence>
<keyword evidence="2" id="KW-1003">Cell membrane</keyword>
<sequence length="266" mass="29274">MSSSSKSASARAAGADSARKSTPESATADVVHDASVDLSKRELEGLSMNASTTGALQSASTDTSSGDTATGALSTPSLGQRLKIRSMVTMAGEVLPFFWPMRNFIHHNPLHGLEHLPFEQAVAEASRLFHARGWLRRTEYQRLLAEGDIDLDTLESLVSDQVDAWLRDNGAEPAQEPKQEAEWEPEQQPKQDQEQEPDQEPNQEAERGINRDLEQDPASENSVLLKRLLMAMLTALDQPAPGDRAPCAEEVLACLRDPMVRRYERS</sequence>
<evidence type="ECO:0000256" key="3">
    <source>
        <dbReference type="ARBA" id="ARBA00022723"/>
    </source>
</evidence>
<feature type="compositionally biased region" description="Polar residues" evidence="6">
    <location>
        <begin position="48"/>
        <end position="57"/>
    </location>
</feature>
<feature type="region of interest" description="Disordered" evidence="6">
    <location>
        <begin position="171"/>
        <end position="218"/>
    </location>
</feature>
<dbReference type="PANTHER" id="PTHR38344:SF1">
    <property type="entry name" value="INORGANIC CARBON TRANSPORTER SUBUNIT DABA-RELATED"/>
    <property type="match status" value="1"/>
</dbReference>
<evidence type="ECO:0000256" key="6">
    <source>
        <dbReference type="SAM" id="MobiDB-lite"/>
    </source>
</evidence>
<feature type="region of interest" description="Disordered" evidence="6">
    <location>
        <begin position="1"/>
        <end position="34"/>
    </location>
</feature>
<feature type="region of interest" description="Disordered" evidence="6">
    <location>
        <begin position="48"/>
        <end position="74"/>
    </location>
</feature>
<dbReference type="InterPro" id="IPR018752">
    <property type="entry name" value="DabA"/>
</dbReference>
<comment type="caution">
    <text evidence="7">The sequence shown here is derived from an EMBL/GenBank/DDBJ whole genome shotgun (WGS) entry which is preliminary data.</text>
</comment>
<feature type="compositionally biased region" description="Basic and acidic residues" evidence="6">
    <location>
        <begin position="204"/>
        <end position="214"/>
    </location>
</feature>
<evidence type="ECO:0000256" key="5">
    <source>
        <dbReference type="ARBA" id="ARBA00023136"/>
    </source>
</evidence>
<evidence type="ECO:0000313" key="8">
    <source>
        <dbReference type="Proteomes" id="UP001138768"/>
    </source>
</evidence>
<dbReference type="PANTHER" id="PTHR38344">
    <property type="entry name" value="UPF0753 PROTEIN AQ_863"/>
    <property type="match status" value="1"/>
</dbReference>
<keyword evidence="1" id="KW-0813">Transport</keyword>